<dbReference type="EMBL" id="CAJOAZ010026540">
    <property type="protein sequence ID" value="CAF4401995.1"/>
    <property type="molecule type" value="Genomic_DNA"/>
</dbReference>
<organism evidence="1 2">
    <name type="scientific">Adineta steineri</name>
    <dbReference type="NCBI Taxonomy" id="433720"/>
    <lineage>
        <taxon>Eukaryota</taxon>
        <taxon>Metazoa</taxon>
        <taxon>Spiralia</taxon>
        <taxon>Gnathifera</taxon>
        <taxon>Rotifera</taxon>
        <taxon>Eurotatoria</taxon>
        <taxon>Bdelloidea</taxon>
        <taxon>Adinetida</taxon>
        <taxon>Adinetidae</taxon>
        <taxon>Adineta</taxon>
    </lineage>
</organism>
<reference evidence="1" key="1">
    <citation type="submission" date="2021-02" db="EMBL/GenBank/DDBJ databases">
        <authorList>
            <person name="Nowell W R."/>
        </authorList>
    </citation>
    <scope>NUCLEOTIDE SEQUENCE</scope>
</reference>
<feature type="non-terminal residue" evidence="1">
    <location>
        <position position="1"/>
    </location>
</feature>
<evidence type="ECO:0000313" key="1">
    <source>
        <dbReference type="EMBL" id="CAF4401995.1"/>
    </source>
</evidence>
<accession>A0A820PF13</accession>
<protein>
    <submittedName>
        <fullName evidence="1">Uncharacterized protein</fullName>
    </submittedName>
</protein>
<comment type="caution">
    <text evidence="1">The sequence shown here is derived from an EMBL/GenBank/DDBJ whole genome shotgun (WGS) entry which is preliminary data.</text>
</comment>
<sequence length="78" mass="9158">YGERVSERYQPYRLGVSNPLFFTNQEYITPKRYASGQRLYVLSSSEFPFVSLDGAILEVEFIFISHRSPEYCSKHEQV</sequence>
<dbReference type="AlphaFoldDB" id="A0A820PF13"/>
<gene>
    <name evidence="1" type="ORF">OXD698_LOCUS51511</name>
</gene>
<proteinExistence type="predicted"/>
<evidence type="ECO:0000313" key="2">
    <source>
        <dbReference type="Proteomes" id="UP000663844"/>
    </source>
</evidence>
<dbReference type="Proteomes" id="UP000663844">
    <property type="component" value="Unassembled WGS sequence"/>
</dbReference>
<name>A0A820PF13_9BILA</name>